<organism evidence="1 2">
    <name type="scientific">Aeribacillus pallidus</name>
    <dbReference type="NCBI Taxonomy" id="33936"/>
    <lineage>
        <taxon>Bacteria</taxon>
        <taxon>Bacillati</taxon>
        <taxon>Bacillota</taxon>
        <taxon>Bacilli</taxon>
        <taxon>Bacillales</taxon>
        <taxon>Bacillaceae</taxon>
        <taxon>Aeribacillus</taxon>
    </lineage>
</organism>
<name>A0A161XZ75_9BACI</name>
<evidence type="ECO:0000313" key="1">
    <source>
        <dbReference type="EMBL" id="KZN94592.1"/>
    </source>
</evidence>
<gene>
    <name evidence="1" type="ORF">AZI98_17965</name>
</gene>
<keyword evidence="2" id="KW-1185">Reference proteome</keyword>
<dbReference type="EMBL" id="LWBR01000079">
    <property type="protein sequence ID" value="KZN94592.1"/>
    <property type="molecule type" value="Genomic_DNA"/>
</dbReference>
<evidence type="ECO:0000313" key="2">
    <source>
        <dbReference type="Proteomes" id="UP000076476"/>
    </source>
</evidence>
<proteinExistence type="predicted"/>
<dbReference type="AlphaFoldDB" id="A0A161XZ75"/>
<protein>
    <submittedName>
        <fullName evidence="1">Uncharacterized protein</fullName>
    </submittedName>
</protein>
<dbReference type="Proteomes" id="UP000076476">
    <property type="component" value="Unassembled WGS sequence"/>
</dbReference>
<accession>A0A161XZ75</accession>
<reference evidence="1 2" key="1">
    <citation type="submission" date="2016-04" db="EMBL/GenBank/DDBJ databases">
        <title>Draft genome sequence of Aeribacillus pallidus 8m3 from petroleum reservoir.</title>
        <authorList>
            <person name="Poltaraus A.B."/>
            <person name="Nazina T.N."/>
            <person name="Tourova T.P."/>
            <person name="Malakho S.M."/>
            <person name="Korshunova A.V."/>
            <person name="Sokolova D.S."/>
        </authorList>
    </citation>
    <scope>NUCLEOTIDE SEQUENCE [LARGE SCALE GENOMIC DNA]</scope>
    <source>
        <strain evidence="1 2">8m3</strain>
    </source>
</reference>
<sequence>MLLKKFPEKNGHEIATKRNVLLKKLKLGMETASKKQSVNYGFACPYKKKLTPNIDFKRFSVSHLKHFFFKNAK</sequence>
<comment type="caution">
    <text evidence="1">The sequence shown here is derived from an EMBL/GenBank/DDBJ whole genome shotgun (WGS) entry which is preliminary data.</text>
</comment>